<evidence type="ECO:0000313" key="5">
    <source>
        <dbReference type="EMBL" id="MBC5694887.1"/>
    </source>
</evidence>
<proteinExistence type="inferred from homology"/>
<organism evidence="5 6">
    <name type="scientific">Agathobaculum hominis</name>
    <dbReference type="NCBI Taxonomy" id="2763014"/>
    <lineage>
        <taxon>Bacteria</taxon>
        <taxon>Bacillati</taxon>
        <taxon>Bacillota</taxon>
        <taxon>Clostridia</taxon>
        <taxon>Eubacteriales</taxon>
        <taxon>Butyricicoccaceae</taxon>
        <taxon>Agathobaculum</taxon>
    </lineage>
</organism>
<dbReference type="Gene3D" id="3.40.50.450">
    <property type="match status" value="1"/>
</dbReference>
<dbReference type="SUPFAM" id="SSF102405">
    <property type="entry name" value="MCP/YpsA-like"/>
    <property type="match status" value="1"/>
</dbReference>
<accession>A0ABR7GKP0</accession>
<evidence type="ECO:0000256" key="2">
    <source>
        <dbReference type="SAM" id="MobiDB-lite"/>
    </source>
</evidence>
<reference evidence="5 6" key="1">
    <citation type="submission" date="2020-08" db="EMBL/GenBank/DDBJ databases">
        <title>Genome public.</title>
        <authorList>
            <person name="Liu C."/>
            <person name="Sun Q."/>
        </authorList>
    </citation>
    <scope>NUCLEOTIDE SEQUENCE [LARGE SCALE GENOMIC DNA]</scope>
    <source>
        <strain evidence="5 6">M2</strain>
    </source>
</reference>
<comment type="caution">
    <text evidence="5">The sequence shown here is derived from an EMBL/GenBank/DDBJ whole genome shotgun (WGS) entry which is preliminary data.</text>
</comment>
<dbReference type="Gene3D" id="1.10.10.10">
    <property type="entry name" value="Winged helix-like DNA-binding domain superfamily/Winged helix DNA-binding domain"/>
    <property type="match status" value="1"/>
</dbReference>
<evidence type="ECO:0000313" key="6">
    <source>
        <dbReference type="Proteomes" id="UP000641741"/>
    </source>
</evidence>
<feature type="domain" description="Smf/DprA SLOG" evidence="3">
    <location>
        <begin position="79"/>
        <end position="289"/>
    </location>
</feature>
<dbReference type="PANTHER" id="PTHR43022">
    <property type="entry name" value="PROTEIN SMF"/>
    <property type="match status" value="1"/>
</dbReference>
<keyword evidence="6" id="KW-1185">Reference proteome</keyword>
<sequence length="401" mass="42908">MSSLLSYVWLSLKRGLGNYLRAEVLRRMGSPEAVYAADSTMLAQSCPSLRRQHIELLCDKSTDEAEQVITQCAREDIRILPVSDAAYPDRLRQIEDPPVVLYIRGRWPDFDTMPGIAVVGTRQATSYGVQVAGTIGAELAKAGFVTVSGMALGNDAAAHRGALRAGGLTVAVLAGGPDVCYPPQNRALMGDILLSGAVISEYPPGTEPDGLNYKSRNRIISGLCVATVIVEAGSARSGALITARHALDQSRDVYAVPGAMGAPQSRECNALIERCEAALLNDPRALVREYASLLPGGAAAFHAYTRPPVARTVPKQRTAPERRTPAKPAPAPEKPAFAMPEGLDENEQKIVRLVAEGMHSLEELVECCGLPAPRLMCMVTTLEMEGVLERDAANVRLAGQE</sequence>
<evidence type="ECO:0000256" key="1">
    <source>
        <dbReference type="ARBA" id="ARBA00006525"/>
    </source>
</evidence>
<dbReference type="NCBIfam" id="TIGR00732">
    <property type="entry name" value="dprA"/>
    <property type="match status" value="1"/>
</dbReference>
<dbReference type="InterPro" id="IPR057666">
    <property type="entry name" value="DrpA_SLOG"/>
</dbReference>
<evidence type="ECO:0000259" key="3">
    <source>
        <dbReference type="Pfam" id="PF02481"/>
    </source>
</evidence>
<dbReference type="InterPro" id="IPR041614">
    <property type="entry name" value="DprA_WH"/>
</dbReference>
<name>A0ABR7GKP0_9FIRM</name>
<dbReference type="Pfam" id="PF17782">
    <property type="entry name" value="WHD_DprA"/>
    <property type="match status" value="1"/>
</dbReference>
<feature type="region of interest" description="Disordered" evidence="2">
    <location>
        <begin position="313"/>
        <end position="342"/>
    </location>
</feature>
<dbReference type="EMBL" id="JACOPK010000002">
    <property type="protein sequence ID" value="MBC5694887.1"/>
    <property type="molecule type" value="Genomic_DNA"/>
</dbReference>
<dbReference type="RefSeq" id="WP_186969212.1">
    <property type="nucleotide sequence ID" value="NZ_JACOPK010000002.1"/>
</dbReference>
<dbReference type="Proteomes" id="UP000641741">
    <property type="component" value="Unassembled WGS sequence"/>
</dbReference>
<dbReference type="Pfam" id="PF02481">
    <property type="entry name" value="DNA_processg_A"/>
    <property type="match status" value="1"/>
</dbReference>
<comment type="similarity">
    <text evidence="1">Belongs to the DprA/Smf family.</text>
</comment>
<protein>
    <submittedName>
        <fullName evidence="5">DNA-protecting protein DprA</fullName>
    </submittedName>
</protein>
<dbReference type="InterPro" id="IPR036388">
    <property type="entry name" value="WH-like_DNA-bd_sf"/>
</dbReference>
<gene>
    <name evidence="5" type="primary">dprA</name>
    <name evidence="5" type="ORF">H8S02_02835</name>
</gene>
<dbReference type="InterPro" id="IPR003488">
    <property type="entry name" value="DprA"/>
</dbReference>
<dbReference type="PANTHER" id="PTHR43022:SF1">
    <property type="entry name" value="PROTEIN SMF"/>
    <property type="match status" value="1"/>
</dbReference>
<feature type="domain" description="DprA winged helix" evidence="4">
    <location>
        <begin position="338"/>
        <end position="391"/>
    </location>
</feature>
<evidence type="ECO:0000259" key="4">
    <source>
        <dbReference type="Pfam" id="PF17782"/>
    </source>
</evidence>